<sequence>MPRTPCLGSTSTRRPSLLGRLSRLLNRATGGQPNQTLCARIAGSHGTQCRFCRLMSRLIEPNHCAIELARWQRRGTAAAKRLREE</sequence>
<reference evidence="2" key="1">
    <citation type="journal article" date="2019" name="Int. J. Syst. Evol. Microbiol.">
        <title>The Global Catalogue of Microorganisms (GCM) 10K type strain sequencing project: providing services to taxonomists for standard genome sequencing and annotation.</title>
        <authorList>
            <consortium name="The Broad Institute Genomics Platform"/>
            <consortium name="The Broad Institute Genome Sequencing Center for Infectious Disease"/>
            <person name="Wu L."/>
            <person name="Ma J."/>
        </authorList>
    </citation>
    <scope>NUCLEOTIDE SEQUENCE [LARGE SCALE GENOMIC DNA]</scope>
    <source>
        <strain evidence="2">KCTC 52165</strain>
    </source>
</reference>
<gene>
    <name evidence="1" type="ORF">ACFOHJ_11790</name>
</gene>
<organism evidence="1 2">
    <name type="scientific">Aquamicrobium soli</name>
    <dbReference type="NCBI Taxonomy" id="1811518"/>
    <lineage>
        <taxon>Bacteria</taxon>
        <taxon>Pseudomonadati</taxon>
        <taxon>Pseudomonadota</taxon>
        <taxon>Alphaproteobacteria</taxon>
        <taxon>Hyphomicrobiales</taxon>
        <taxon>Phyllobacteriaceae</taxon>
        <taxon>Aquamicrobium</taxon>
    </lineage>
</organism>
<name>A0ABV7KC69_9HYPH</name>
<evidence type="ECO:0000313" key="1">
    <source>
        <dbReference type="EMBL" id="MFC3206897.1"/>
    </source>
</evidence>
<accession>A0ABV7KC69</accession>
<dbReference type="Proteomes" id="UP001595583">
    <property type="component" value="Unassembled WGS sequence"/>
</dbReference>
<dbReference type="EMBL" id="JBHRTK010000012">
    <property type="protein sequence ID" value="MFC3206897.1"/>
    <property type="molecule type" value="Genomic_DNA"/>
</dbReference>
<protein>
    <submittedName>
        <fullName evidence="1">Uncharacterized protein</fullName>
    </submittedName>
</protein>
<comment type="caution">
    <text evidence="1">The sequence shown here is derived from an EMBL/GenBank/DDBJ whole genome shotgun (WGS) entry which is preliminary data.</text>
</comment>
<evidence type="ECO:0000313" key="2">
    <source>
        <dbReference type="Proteomes" id="UP001595583"/>
    </source>
</evidence>
<dbReference type="RefSeq" id="WP_378220698.1">
    <property type="nucleotide sequence ID" value="NZ_JBHRTK010000012.1"/>
</dbReference>
<keyword evidence="2" id="KW-1185">Reference proteome</keyword>
<proteinExistence type="predicted"/>